<feature type="modified residue" description="4-aspartylphosphate" evidence="6">
    <location>
        <position position="60"/>
    </location>
</feature>
<keyword evidence="4" id="KW-0804">Transcription</keyword>
<dbReference type="Gene3D" id="3.40.50.2300">
    <property type="match status" value="1"/>
</dbReference>
<dbReference type="PANTHER" id="PTHR43280:SF28">
    <property type="entry name" value="HTH-TYPE TRANSCRIPTIONAL ACTIVATOR RHAS"/>
    <property type="match status" value="1"/>
</dbReference>
<dbReference type="GO" id="GO:0003700">
    <property type="term" value="F:DNA-binding transcription factor activity"/>
    <property type="evidence" value="ECO:0007669"/>
    <property type="project" value="InterPro"/>
</dbReference>
<dbReference type="STRING" id="39482.ERS852491_01111"/>
<comment type="function">
    <text evidence="5">May play the central regulatory role in sporulation. It may be an element of the effector pathway responsible for the activation of sporulation genes in response to nutritional stress. Spo0A may act in concert with spo0H (a sigma factor) to control the expression of some genes that are critical to the sporulation process.</text>
</comment>
<dbReference type="AlphaFoldDB" id="A0A174BSC1"/>
<dbReference type="RefSeq" id="WP_055151749.1">
    <property type="nucleotide sequence ID" value="NZ_CYZU01000008.1"/>
</dbReference>
<gene>
    <name evidence="9" type="ORF">ERS852491_01111</name>
</gene>
<evidence type="ECO:0000256" key="1">
    <source>
        <dbReference type="ARBA" id="ARBA00018672"/>
    </source>
</evidence>
<dbReference type="InterPro" id="IPR009057">
    <property type="entry name" value="Homeodomain-like_sf"/>
</dbReference>
<dbReference type="SUPFAM" id="SSF52172">
    <property type="entry name" value="CheY-like"/>
    <property type="match status" value="1"/>
</dbReference>
<dbReference type="PROSITE" id="PS01124">
    <property type="entry name" value="HTH_ARAC_FAMILY_2"/>
    <property type="match status" value="1"/>
</dbReference>
<evidence type="ECO:0000256" key="6">
    <source>
        <dbReference type="PROSITE-ProRule" id="PRU00169"/>
    </source>
</evidence>
<evidence type="ECO:0000259" key="7">
    <source>
        <dbReference type="PROSITE" id="PS01124"/>
    </source>
</evidence>
<dbReference type="GO" id="GO:0043565">
    <property type="term" value="F:sequence-specific DNA binding"/>
    <property type="evidence" value="ECO:0007669"/>
    <property type="project" value="InterPro"/>
</dbReference>
<dbReference type="InterPro" id="IPR020449">
    <property type="entry name" value="Tscrpt_reg_AraC-type_HTH"/>
</dbReference>
<reference evidence="9 10" key="1">
    <citation type="submission" date="2015-09" db="EMBL/GenBank/DDBJ databases">
        <authorList>
            <consortium name="Pathogen Informatics"/>
        </authorList>
    </citation>
    <scope>NUCLEOTIDE SEQUENCE [LARGE SCALE GENOMIC DNA]</scope>
    <source>
        <strain evidence="9 10">2789STDY5834876</strain>
    </source>
</reference>
<proteinExistence type="predicted"/>
<dbReference type="SMART" id="SM00448">
    <property type="entry name" value="REC"/>
    <property type="match status" value="1"/>
</dbReference>
<evidence type="ECO:0000259" key="8">
    <source>
        <dbReference type="PROSITE" id="PS50110"/>
    </source>
</evidence>
<dbReference type="PANTHER" id="PTHR43280">
    <property type="entry name" value="ARAC-FAMILY TRANSCRIPTIONAL REGULATOR"/>
    <property type="match status" value="1"/>
</dbReference>
<keyword evidence="2" id="KW-0805">Transcription regulation</keyword>
<dbReference type="InterPro" id="IPR011006">
    <property type="entry name" value="CheY-like_superfamily"/>
</dbReference>
<dbReference type="InterPro" id="IPR018060">
    <property type="entry name" value="HTH_AraC"/>
</dbReference>
<dbReference type="PROSITE" id="PS00041">
    <property type="entry name" value="HTH_ARAC_FAMILY_1"/>
    <property type="match status" value="1"/>
</dbReference>
<dbReference type="OrthoDB" id="9794370at2"/>
<dbReference type="PRINTS" id="PR00032">
    <property type="entry name" value="HTHARAC"/>
</dbReference>
<dbReference type="SUPFAM" id="SSF46689">
    <property type="entry name" value="Homeodomain-like"/>
    <property type="match status" value="2"/>
</dbReference>
<dbReference type="Proteomes" id="UP000095544">
    <property type="component" value="Unassembled WGS sequence"/>
</dbReference>
<accession>A0A174BSC1</accession>
<organism evidence="9 10">
    <name type="scientific">Faecalicatena contorta</name>
    <dbReference type="NCBI Taxonomy" id="39482"/>
    <lineage>
        <taxon>Bacteria</taxon>
        <taxon>Bacillati</taxon>
        <taxon>Bacillota</taxon>
        <taxon>Clostridia</taxon>
        <taxon>Lachnospirales</taxon>
        <taxon>Lachnospiraceae</taxon>
        <taxon>Faecalicatena</taxon>
    </lineage>
</organism>
<evidence type="ECO:0000256" key="5">
    <source>
        <dbReference type="ARBA" id="ARBA00024867"/>
    </source>
</evidence>
<dbReference type="EMBL" id="CYZU01000008">
    <property type="protein sequence ID" value="CUO03982.1"/>
    <property type="molecule type" value="Genomic_DNA"/>
</dbReference>
<evidence type="ECO:0000256" key="3">
    <source>
        <dbReference type="ARBA" id="ARBA00023125"/>
    </source>
</evidence>
<dbReference type="Pfam" id="PF12833">
    <property type="entry name" value="HTH_18"/>
    <property type="match status" value="1"/>
</dbReference>
<dbReference type="GO" id="GO:0000160">
    <property type="term" value="P:phosphorelay signal transduction system"/>
    <property type="evidence" value="ECO:0007669"/>
    <property type="project" value="InterPro"/>
</dbReference>
<dbReference type="Pfam" id="PF00072">
    <property type="entry name" value="Response_reg"/>
    <property type="match status" value="1"/>
</dbReference>
<keyword evidence="6" id="KW-0597">Phosphoprotein</keyword>
<keyword evidence="3" id="KW-0238">DNA-binding</keyword>
<dbReference type="CDD" id="cd17536">
    <property type="entry name" value="REC_YesN-like"/>
    <property type="match status" value="1"/>
</dbReference>
<feature type="domain" description="Response regulatory" evidence="8">
    <location>
        <begin position="8"/>
        <end position="125"/>
    </location>
</feature>
<evidence type="ECO:0000256" key="4">
    <source>
        <dbReference type="ARBA" id="ARBA00023163"/>
    </source>
</evidence>
<evidence type="ECO:0000256" key="2">
    <source>
        <dbReference type="ARBA" id="ARBA00023015"/>
    </source>
</evidence>
<evidence type="ECO:0000313" key="9">
    <source>
        <dbReference type="EMBL" id="CUO03982.1"/>
    </source>
</evidence>
<feature type="domain" description="HTH araC/xylS-type" evidence="7">
    <location>
        <begin position="408"/>
        <end position="507"/>
    </location>
</feature>
<dbReference type="PROSITE" id="PS50110">
    <property type="entry name" value="RESPONSE_REGULATORY"/>
    <property type="match status" value="1"/>
</dbReference>
<evidence type="ECO:0000313" key="10">
    <source>
        <dbReference type="Proteomes" id="UP000095544"/>
    </source>
</evidence>
<dbReference type="Gene3D" id="1.10.10.60">
    <property type="entry name" value="Homeodomain-like"/>
    <property type="match status" value="2"/>
</dbReference>
<dbReference type="InterPro" id="IPR001789">
    <property type="entry name" value="Sig_transdc_resp-reg_receiver"/>
</dbReference>
<name>A0A174BSC1_9FIRM</name>
<dbReference type="SMART" id="SM00342">
    <property type="entry name" value="HTH_ARAC"/>
    <property type="match status" value="1"/>
</dbReference>
<protein>
    <recommendedName>
        <fullName evidence="1">Stage 0 sporulation protein A homolog</fullName>
    </recommendedName>
</protein>
<sequence length="510" mass="57880">MKQNNTFSVLVAEDEPIILNNIAKKVQGASPDIRIAGKASSGMEALEILGHTHVDILITDIEMPGLSGLELIRQVKESFPSVHIIILSGYSNFEYARTALRYGVEDYLLKPVEQETLCGLLRGLCARIDEERRMDGREILSLALNNSIDSDIPYMFSEGGFLLFHITLGNLPPSVEGAPMFCTEDTGLLWQKTDFARCFENAGEIEHLWLIDEHLPIQKFLILHMDTAHFSADYFCILLKKYLTACFHDLPFFVLSSPELIPYQDLWKTARHLRTLTQRLARPFVQEAKIAGSTEDMQSGQSEAVLRDMQILFTLNNEAAFLQCIGRMFPDILHFPSAVFHPCIHLVYQAMHNSFQISMQDCTIAEAEFCSRIPTMKAPEECISSLTESLKSLWKNASSHYTGSTLCARIAEYMEKNYSQQVSMTDLSERFGYTASYINRLFKKEYGTSPIQYQTVLRMSRAKEILLKNPDINIKSVAQSVGYEDSRYFSRIFKNETGMTPSAWLESQAK</sequence>
<dbReference type="InterPro" id="IPR018062">
    <property type="entry name" value="HTH_AraC-typ_CS"/>
</dbReference>